<dbReference type="PANTHER" id="PTHR24320:SF148">
    <property type="entry name" value="NAD(P)-BINDING ROSSMANN-FOLD SUPERFAMILY PROTEIN"/>
    <property type="match status" value="1"/>
</dbReference>
<dbReference type="InterPro" id="IPR002347">
    <property type="entry name" value="SDR_fam"/>
</dbReference>
<dbReference type="RefSeq" id="WP_204912372.1">
    <property type="nucleotide sequence ID" value="NZ_BAAAYR010000001.1"/>
</dbReference>
<keyword evidence="2" id="KW-0560">Oxidoreductase</keyword>
<evidence type="ECO:0000313" key="4">
    <source>
        <dbReference type="Proteomes" id="UP001500767"/>
    </source>
</evidence>
<dbReference type="PRINTS" id="PR00081">
    <property type="entry name" value="GDHRDH"/>
</dbReference>
<dbReference type="Proteomes" id="UP001500767">
    <property type="component" value="Unassembled WGS sequence"/>
</dbReference>
<evidence type="ECO:0000256" key="2">
    <source>
        <dbReference type="ARBA" id="ARBA00023002"/>
    </source>
</evidence>
<dbReference type="Gene3D" id="3.40.50.720">
    <property type="entry name" value="NAD(P)-binding Rossmann-like Domain"/>
    <property type="match status" value="1"/>
</dbReference>
<sequence length="309" mass="32367">MSDRITTPFTSRSTADEVSEGVDLTGKHAVVTGGASGIGVETAATLARRGAAVTLGVRDVRSGRKVAADLSATTGATVEVRPLELTDLASVRAFAEGWDRPLDLLVNNAGVMAVPDRTLTDAGWEAQLATNFLGHLALTVGLHRALARAGGARVVSVSSSGHLFSPVVFDDLGFRFRPYDPVQAYGQSKTAVILFGVAASSRWADDGITVNTLNPGAIATSLQRHVGGRLATPVELQKTPAQGAATTVLLATSPLLEGVGGRYFNDNQEAVRVDERPSDVEELVRSVAAYALDPDNAERLWRIGTAALV</sequence>
<organism evidence="3 4">
    <name type="scientific">Microlunatus spumicola</name>
    <dbReference type="NCBI Taxonomy" id="81499"/>
    <lineage>
        <taxon>Bacteria</taxon>
        <taxon>Bacillati</taxon>
        <taxon>Actinomycetota</taxon>
        <taxon>Actinomycetes</taxon>
        <taxon>Propionibacteriales</taxon>
        <taxon>Propionibacteriaceae</taxon>
        <taxon>Microlunatus</taxon>
    </lineage>
</organism>
<dbReference type="InterPro" id="IPR036291">
    <property type="entry name" value="NAD(P)-bd_dom_sf"/>
</dbReference>
<accession>A0ABP6WMX4</accession>
<evidence type="ECO:0000256" key="1">
    <source>
        <dbReference type="ARBA" id="ARBA00006484"/>
    </source>
</evidence>
<comment type="caution">
    <text evidence="3">The sequence shown here is derived from an EMBL/GenBank/DDBJ whole genome shotgun (WGS) entry which is preliminary data.</text>
</comment>
<dbReference type="EMBL" id="BAAAYR010000001">
    <property type="protein sequence ID" value="GAA3553028.1"/>
    <property type="molecule type" value="Genomic_DNA"/>
</dbReference>
<protein>
    <submittedName>
        <fullName evidence="3">SDR family NAD(P)-dependent oxidoreductase</fullName>
    </submittedName>
</protein>
<name>A0ABP6WMX4_9ACTN</name>
<reference evidence="4" key="1">
    <citation type="journal article" date="2019" name="Int. J. Syst. Evol. Microbiol.">
        <title>The Global Catalogue of Microorganisms (GCM) 10K type strain sequencing project: providing services to taxonomists for standard genome sequencing and annotation.</title>
        <authorList>
            <consortium name="The Broad Institute Genomics Platform"/>
            <consortium name="The Broad Institute Genome Sequencing Center for Infectious Disease"/>
            <person name="Wu L."/>
            <person name="Ma J."/>
        </authorList>
    </citation>
    <scope>NUCLEOTIDE SEQUENCE [LARGE SCALE GENOMIC DNA]</scope>
    <source>
        <strain evidence="4">JCM 16540</strain>
    </source>
</reference>
<dbReference type="SUPFAM" id="SSF51735">
    <property type="entry name" value="NAD(P)-binding Rossmann-fold domains"/>
    <property type="match status" value="1"/>
</dbReference>
<gene>
    <name evidence="3" type="ORF">GCM10022197_05120</name>
</gene>
<proteinExistence type="inferred from homology"/>
<keyword evidence="4" id="KW-1185">Reference proteome</keyword>
<evidence type="ECO:0000313" key="3">
    <source>
        <dbReference type="EMBL" id="GAA3553028.1"/>
    </source>
</evidence>
<dbReference type="InterPro" id="IPR020904">
    <property type="entry name" value="Sc_DH/Rdtase_CS"/>
</dbReference>
<comment type="similarity">
    <text evidence="1">Belongs to the short-chain dehydrogenases/reductases (SDR) family.</text>
</comment>
<dbReference type="PANTHER" id="PTHR24320">
    <property type="entry name" value="RETINOL DEHYDROGENASE"/>
    <property type="match status" value="1"/>
</dbReference>
<dbReference type="Pfam" id="PF00106">
    <property type="entry name" value="adh_short"/>
    <property type="match status" value="1"/>
</dbReference>
<dbReference type="PROSITE" id="PS00061">
    <property type="entry name" value="ADH_SHORT"/>
    <property type="match status" value="1"/>
</dbReference>